<feature type="domain" description="HNH nuclease" evidence="1">
    <location>
        <begin position="17"/>
        <end position="68"/>
    </location>
</feature>
<dbReference type="Pfam" id="PF01844">
    <property type="entry name" value="HNH"/>
    <property type="match status" value="1"/>
</dbReference>
<protein>
    <submittedName>
        <fullName evidence="2">Putative homing endonuclease</fullName>
    </submittedName>
</protein>
<dbReference type="GO" id="GO:0003676">
    <property type="term" value="F:nucleic acid binding"/>
    <property type="evidence" value="ECO:0007669"/>
    <property type="project" value="InterPro"/>
</dbReference>
<accession>A0A6M3XWP1</accession>
<dbReference type="AlphaFoldDB" id="A0A6M3XWP1"/>
<dbReference type="GO" id="GO:0004519">
    <property type="term" value="F:endonuclease activity"/>
    <property type="evidence" value="ECO:0007669"/>
    <property type="project" value="UniProtKB-KW"/>
</dbReference>
<sequence>MRPEAKALYPTNWREIRDRIKFLRNYTCEGCGQVGSRVRNPLTVHHIDYNPRNNLDANLLLLCAKCHLRLQQGVYPSEIAKKLGQLPLPLEVVVYVALSQELTTMPARSGEGKARASLARCDRYALPGT</sequence>
<dbReference type="GO" id="GO:0008270">
    <property type="term" value="F:zinc ion binding"/>
    <property type="evidence" value="ECO:0007669"/>
    <property type="project" value="InterPro"/>
</dbReference>
<evidence type="ECO:0000313" key="2">
    <source>
        <dbReference type="EMBL" id="QJI02233.1"/>
    </source>
</evidence>
<dbReference type="SMART" id="SM00507">
    <property type="entry name" value="HNHc"/>
    <property type="match status" value="1"/>
</dbReference>
<proteinExistence type="predicted"/>
<dbReference type="EMBL" id="MT144985">
    <property type="protein sequence ID" value="QJI02233.1"/>
    <property type="molecule type" value="Genomic_DNA"/>
</dbReference>
<keyword evidence="2" id="KW-0540">Nuclease</keyword>
<keyword evidence="2" id="KW-0378">Hydrolase</keyword>
<name>A0A6M3XWP1_9ZZZZ</name>
<reference evidence="2" key="1">
    <citation type="submission" date="2020-03" db="EMBL/GenBank/DDBJ databases">
        <title>The deep terrestrial virosphere.</title>
        <authorList>
            <person name="Holmfeldt K."/>
            <person name="Nilsson E."/>
            <person name="Simone D."/>
            <person name="Lopez-Fernandez M."/>
            <person name="Wu X."/>
            <person name="de Brujin I."/>
            <person name="Lundin D."/>
            <person name="Andersson A."/>
            <person name="Bertilsson S."/>
            <person name="Dopson M."/>
        </authorList>
    </citation>
    <scope>NUCLEOTIDE SEQUENCE</scope>
    <source>
        <strain evidence="2">TM448B03015</strain>
    </source>
</reference>
<organism evidence="2">
    <name type="scientific">viral metagenome</name>
    <dbReference type="NCBI Taxonomy" id="1070528"/>
    <lineage>
        <taxon>unclassified sequences</taxon>
        <taxon>metagenomes</taxon>
        <taxon>organismal metagenomes</taxon>
    </lineage>
</organism>
<dbReference type="InterPro" id="IPR003615">
    <property type="entry name" value="HNH_nuc"/>
</dbReference>
<keyword evidence="2" id="KW-0255">Endonuclease</keyword>
<evidence type="ECO:0000259" key="1">
    <source>
        <dbReference type="SMART" id="SM00507"/>
    </source>
</evidence>
<dbReference type="InterPro" id="IPR002711">
    <property type="entry name" value="HNH"/>
</dbReference>
<gene>
    <name evidence="2" type="ORF">TM448B03015_0002</name>
</gene>